<reference evidence="1 2" key="2">
    <citation type="journal article" date="2011" name="PLoS Genet.">
        <title>Caenorhabditis briggsae recombinant inbred line genotypes reveal inter-strain incompatibility and the evolution of recombination.</title>
        <authorList>
            <person name="Ross J.A."/>
            <person name="Koboldt D.C."/>
            <person name="Staisch J.E."/>
            <person name="Chamberlin H.M."/>
            <person name="Gupta B.P."/>
            <person name="Miller R.D."/>
            <person name="Baird S.E."/>
            <person name="Haag E.S."/>
        </authorList>
    </citation>
    <scope>NUCLEOTIDE SEQUENCE [LARGE SCALE GENOMIC DNA]</scope>
    <source>
        <strain evidence="1 2">AF16</strain>
    </source>
</reference>
<organism evidence="1 2">
    <name type="scientific">Caenorhabditis briggsae</name>
    <dbReference type="NCBI Taxonomy" id="6238"/>
    <lineage>
        <taxon>Eukaryota</taxon>
        <taxon>Metazoa</taxon>
        <taxon>Ecdysozoa</taxon>
        <taxon>Nematoda</taxon>
        <taxon>Chromadorea</taxon>
        <taxon>Rhabditida</taxon>
        <taxon>Rhabditina</taxon>
        <taxon>Rhabditomorpha</taxon>
        <taxon>Rhabditoidea</taxon>
        <taxon>Rhabditidae</taxon>
        <taxon>Peloderinae</taxon>
        <taxon>Caenorhabditis</taxon>
    </lineage>
</organism>
<proteinExistence type="predicted"/>
<name>B6IIM5_CAEBR</name>
<dbReference type="Proteomes" id="UP000008549">
    <property type="component" value="Unassembled WGS sequence"/>
</dbReference>
<reference evidence="1 2" key="1">
    <citation type="journal article" date="2003" name="PLoS Biol.">
        <title>The genome sequence of Caenorhabditis briggsae: a platform for comparative genomics.</title>
        <authorList>
            <person name="Stein L.D."/>
            <person name="Bao Z."/>
            <person name="Blasiar D."/>
            <person name="Blumenthal T."/>
            <person name="Brent M.R."/>
            <person name="Chen N."/>
            <person name="Chinwalla A."/>
            <person name="Clarke L."/>
            <person name="Clee C."/>
            <person name="Coghlan A."/>
            <person name="Coulson A."/>
            <person name="D'Eustachio P."/>
            <person name="Fitch D.H."/>
            <person name="Fulton L.A."/>
            <person name="Fulton R.E."/>
            <person name="Griffiths-Jones S."/>
            <person name="Harris T.W."/>
            <person name="Hillier L.W."/>
            <person name="Kamath R."/>
            <person name="Kuwabara P.E."/>
            <person name="Mardis E.R."/>
            <person name="Marra M.A."/>
            <person name="Miner T.L."/>
            <person name="Minx P."/>
            <person name="Mullikin J.C."/>
            <person name="Plumb R.W."/>
            <person name="Rogers J."/>
            <person name="Schein J.E."/>
            <person name="Sohrmann M."/>
            <person name="Spieth J."/>
            <person name="Stajich J.E."/>
            <person name="Wei C."/>
            <person name="Willey D."/>
            <person name="Wilson R.K."/>
            <person name="Durbin R."/>
            <person name="Waterston R.H."/>
        </authorList>
    </citation>
    <scope>NUCLEOTIDE SEQUENCE [LARGE SCALE GENOMIC DNA]</scope>
    <source>
        <strain evidence="1 2">AF16</strain>
    </source>
</reference>
<protein>
    <submittedName>
        <fullName evidence="1">Protein CBG25361</fullName>
    </submittedName>
</protein>
<dbReference type="InParanoid" id="B6IIM5"/>
<dbReference type="KEGG" id="cbr:CBG_25361"/>
<dbReference type="RefSeq" id="XP_045099316.1">
    <property type="nucleotide sequence ID" value="XM_045240741.1"/>
</dbReference>
<keyword evidence="2" id="KW-1185">Reference proteome</keyword>
<accession>B6IIM5</accession>
<gene>
    <name evidence="1" type="ORF">CBG25361</name>
    <name evidence="1" type="ORF">CBG_25361</name>
</gene>
<sequence>MKKSKTKKFEIQNWLYI</sequence>
<dbReference type="CTD" id="68916852"/>
<dbReference type="AlphaFoldDB" id="B6IIM5"/>
<dbReference type="GeneID" id="68916852"/>
<dbReference type="EMBL" id="HE600940">
    <property type="protein sequence ID" value="CAR99755.1"/>
    <property type="molecule type" value="Genomic_DNA"/>
</dbReference>
<evidence type="ECO:0000313" key="2">
    <source>
        <dbReference type="Proteomes" id="UP000008549"/>
    </source>
</evidence>
<evidence type="ECO:0000313" key="1">
    <source>
        <dbReference type="EMBL" id="CAR99755.1"/>
    </source>
</evidence>